<dbReference type="GO" id="GO:0016787">
    <property type="term" value="F:hydrolase activity"/>
    <property type="evidence" value="ECO:0007669"/>
    <property type="project" value="UniProtKB-KW"/>
</dbReference>
<organism evidence="8 9">
    <name type="scientific">Virgibacillus oceani</name>
    <dbReference type="NCBI Taxonomy" id="1479511"/>
    <lineage>
        <taxon>Bacteria</taxon>
        <taxon>Bacillati</taxon>
        <taxon>Bacillota</taxon>
        <taxon>Bacilli</taxon>
        <taxon>Bacillales</taxon>
        <taxon>Bacillaceae</taxon>
        <taxon>Virgibacillus</taxon>
    </lineage>
</organism>
<dbReference type="RefSeq" id="WP_188453553.1">
    <property type="nucleotide sequence ID" value="NZ_BMFR01000001.1"/>
</dbReference>
<sequence length="777" mass="87911">MEQQRQSIENEEQGYITGVLLYTIFHNEQEHFSIAKIKVKDTNEDYKEKDIVAKGYFANLQEDKTYRFYGSFERHSKFGMQYKVTSYQTVIPDTKDGLIAYLSSDMFYGIGKKTAKRIVGHLGENAISKILNNKDVLHDIPGIKHDKAELLVKSLQENQGFEHIVVHLSKYGIGLKMAQKIYQKYKDEALQILQEDPYQYVFDIEGFGFQKADEIARQSGLSLTHPNRLGAGSIYVLQKSIQDGHVFIPLDTCLKQVVNLLYHSNEKLSEKDIADRLMELNKEKKVIIQNGNVYLPSLYYAEDGFASNLKRLITKPIENTATLAELMKIIGQIEEEEILSYGKEQFSAINQSLDSKVTIVTGGPGTGKTTVIKGILKAYAAIHDVALDIKEYVKRADYPFILTAPTGRAAKRLNESTGLPAVTIHRLLGWDGKDGFEKNQQEPLTGKFLIVDEFSMVDIWLANNLFKAVPDDMQVLLVGDEDQLPSVGPGQVLSDLLSSELIPFVSLNEVYRQKEGSKIIQLAHTIKNNACSSGSLKNDKDFSFIHCHEQQMIDVITKIYSRASSKGIDIQDIQVLAPMYRSQAGITLINKELQELVNPKTKTKREVKAANDVVFRVGDKVIQLVNQPEDHVYNGDIGEVAAIFTEDENIENVEQLVVSFDGKEVVYERKDYINIMHAYCISIHKSQGSEFPIVILPVVSTYNRMLRKNLLYTAITRSKQSLIICGEENAFLRGVRTLDTNKRYTSLKEQLVERLQGIETKPAVDEEEKVITPYDFM</sequence>
<dbReference type="PANTHER" id="PTHR43788">
    <property type="entry name" value="DNA2/NAM7 HELICASE FAMILY MEMBER"/>
    <property type="match status" value="1"/>
</dbReference>
<dbReference type="GO" id="GO:0005524">
    <property type="term" value="F:ATP binding"/>
    <property type="evidence" value="ECO:0007669"/>
    <property type="project" value="UniProtKB-UniRule"/>
</dbReference>
<evidence type="ECO:0000256" key="1">
    <source>
        <dbReference type="ARBA" id="ARBA00022741"/>
    </source>
</evidence>
<dbReference type="GO" id="GO:0009338">
    <property type="term" value="C:exodeoxyribonuclease V complex"/>
    <property type="evidence" value="ECO:0007669"/>
    <property type="project" value="TreeGrafter"/>
</dbReference>
<evidence type="ECO:0000259" key="7">
    <source>
        <dbReference type="Pfam" id="PF23139"/>
    </source>
</evidence>
<dbReference type="Proteomes" id="UP000622860">
    <property type="component" value="Unassembled WGS sequence"/>
</dbReference>
<dbReference type="InterPro" id="IPR050534">
    <property type="entry name" value="Coronavir_polyprotein_1ab"/>
</dbReference>
<comment type="catalytic activity">
    <reaction evidence="3">
        <text>ATP + H2O = ADP + phosphate + H(+)</text>
        <dbReference type="Rhea" id="RHEA:13065"/>
        <dbReference type="ChEBI" id="CHEBI:15377"/>
        <dbReference type="ChEBI" id="CHEBI:15378"/>
        <dbReference type="ChEBI" id="CHEBI:30616"/>
        <dbReference type="ChEBI" id="CHEBI:43474"/>
        <dbReference type="ChEBI" id="CHEBI:456216"/>
        <dbReference type="EC" id="5.6.2.3"/>
    </reaction>
</comment>
<dbReference type="GO" id="GO:0043139">
    <property type="term" value="F:5'-3' DNA helicase activity"/>
    <property type="evidence" value="ECO:0007669"/>
    <property type="project" value="UniProtKB-UniRule"/>
</dbReference>
<dbReference type="Gene3D" id="3.40.50.300">
    <property type="entry name" value="P-loop containing nucleotide triphosphate hydrolases"/>
    <property type="match status" value="2"/>
</dbReference>
<dbReference type="InterPro" id="IPR055446">
    <property type="entry name" value="RecD2_N_OB"/>
</dbReference>
<dbReference type="Pfam" id="PF18335">
    <property type="entry name" value="SH3_13"/>
    <property type="match status" value="1"/>
</dbReference>
<evidence type="ECO:0000259" key="6">
    <source>
        <dbReference type="Pfam" id="PF18335"/>
    </source>
</evidence>
<dbReference type="GO" id="GO:0017116">
    <property type="term" value="F:single-stranded DNA helicase activity"/>
    <property type="evidence" value="ECO:0007669"/>
    <property type="project" value="TreeGrafter"/>
</dbReference>
<dbReference type="NCBIfam" id="TIGR01448">
    <property type="entry name" value="recD_rel"/>
    <property type="match status" value="1"/>
</dbReference>
<evidence type="ECO:0000256" key="2">
    <source>
        <dbReference type="ARBA" id="ARBA00022840"/>
    </source>
</evidence>
<dbReference type="InterPro" id="IPR027417">
    <property type="entry name" value="P-loop_NTPase"/>
</dbReference>
<keyword evidence="2 3" id="KW-0067">ATP-binding</keyword>
<dbReference type="InterPro" id="IPR027785">
    <property type="entry name" value="UvrD-like_helicase_C"/>
</dbReference>
<evidence type="ECO:0000313" key="8">
    <source>
        <dbReference type="EMBL" id="GGG62802.1"/>
    </source>
</evidence>
<keyword evidence="3" id="KW-0378">Hydrolase</keyword>
<keyword evidence="3 8" id="KW-0347">Helicase</keyword>
<dbReference type="Pfam" id="PF13245">
    <property type="entry name" value="AAA_19"/>
    <property type="match status" value="1"/>
</dbReference>
<dbReference type="GO" id="GO:0003677">
    <property type="term" value="F:DNA binding"/>
    <property type="evidence" value="ECO:0007669"/>
    <property type="project" value="UniProtKB-UniRule"/>
</dbReference>
<dbReference type="EC" id="5.6.2.3" evidence="3"/>
<keyword evidence="1 3" id="KW-0547">Nucleotide-binding</keyword>
<keyword evidence="3" id="KW-0413">Isomerase</keyword>
<comment type="function">
    <text evidence="3">DNA-dependent ATPase and ATP-dependent 5'-3' DNA helicase. Has no activity on blunt DNA or DNA with 3'-overhangs, requires at least 10 bases of 5'-ssDNA for helicase activity.</text>
</comment>
<accession>A0A917GZQ0</accession>
<dbReference type="InterPro" id="IPR041451">
    <property type="entry name" value="RecD2_SH13"/>
</dbReference>
<name>A0A917GZQ0_9BACI</name>
<dbReference type="InterPro" id="IPR006345">
    <property type="entry name" value="RecD2"/>
</dbReference>
<dbReference type="EMBL" id="BMFR01000001">
    <property type="protein sequence ID" value="GGG62802.1"/>
    <property type="molecule type" value="Genomic_DNA"/>
</dbReference>
<comment type="similarity">
    <text evidence="3">Belongs to the RecD family. RecD2 subfamily.</text>
</comment>
<gene>
    <name evidence="8" type="primary">recD</name>
    <name evidence="3" type="synonym">recD2</name>
    <name evidence="8" type="ORF">GCM10011398_02730</name>
</gene>
<evidence type="ECO:0000259" key="4">
    <source>
        <dbReference type="Pfam" id="PF13538"/>
    </source>
</evidence>
<proteinExistence type="inferred from homology"/>
<dbReference type="CDD" id="cd09897">
    <property type="entry name" value="H3TH_FEN1-XPG-like"/>
    <property type="match status" value="1"/>
</dbReference>
<dbReference type="Pfam" id="PF23139">
    <property type="entry name" value="OB_YrrC"/>
    <property type="match status" value="1"/>
</dbReference>
<feature type="domain" description="ATP-dependent RecD2 DNA helicase SH3" evidence="6">
    <location>
        <begin position="589"/>
        <end position="660"/>
    </location>
</feature>
<reference evidence="8" key="1">
    <citation type="journal article" date="2014" name="Int. J. Syst. Evol. Microbiol.">
        <title>Complete genome sequence of Corynebacterium casei LMG S-19264T (=DSM 44701T), isolated from a smear-ripened cheese.</title>
        <authorList>
            <consortium name="US DOE Joint Genome Institute (JGI-PGF)"/>
            <person name="Walter F."/>
            <person name="Albersmeier A."/>
            <person name="Kalinowski J."/>
            <person name="Ruckert C."/>
        </authorList>
    </citation>
    <scope>NUCLEOTIDE SEQUENCE</scope>
    <source>
        <strain evidence="8">CGMCC 1.12754</strain>
    </source>
</reference>
<dbReference type="Gene3D" id="1.10.10.2220">
    <property type="match status" value="1"/>
</dbReference>
<dbReference type="AlphaFoldDB" id="A0A917GZQ0"/>
<keyword evidence="9" id="KW-1185">Reference proteome</keyword>
<feature type="domain" description="ATP-dependent RecD2 DNA helicase OB-fold" evidence="7">
    <location>
        <begin position="15"/>
        <end position="92"/>
    </location>
</feature>
<dbReference type="InterPro" id="IPR029493">
    <property type="entry name" value="RecD2-like_HHH"/>
</dbReference>
<dbReference type="Gene3D" id="2.30.30.940">
    <property type="match status" value="1"/>
</dbReference>
<reference evidence="8" key="2">
    <citation type="submission" date="2020-09" db="EMBL/GenBank/DDBJ databases">
        <authorList>
            <person name="Sun Q."/>
            <person name="Zhou Y."/>
        </authorList>
    </citation>
    <scope>NUCLEOTIDE SEQUENCE</scope>
    <source>
        <strain evidence="8">CGMCC 1.12754</strain>
    </source>
</reference>
<dbReference type="GO" id="GO:0006310">
    <property type="term" value="P:DNA recombination"/>
    <property type="evidence" value="ECO:0007669"/>
    <property type="project" value="InterPro"/>
</dbReference>
<keyword evidence="3" id="KW-0238">DNA-binding</keyword>
<feature type="domain" description="ATP-dependent RecD2 DNA helicase-like helix-hairpin-helix" evidence="5">
    <location>
        <begin position="157"/>
        <end position="247"/>
    </location>
</feature>
<dbReference type="PANTHER" id="PTHR43788:SF6">
    <property type="entry name" value="DNA HELICASE B"/>
    <property type="match status" value="1"/>
</dbReference>
<comment type="caution">
    <text evidence="8">The sequence shown here is derived from an EMBL/GenBank/DDBJ whole genome shotgun (WGS) entry which is preliminary data.</text>
</comment>
<evidence type="ECO:0000313" key="9">
    <source>
        <dbReference type="Proteomes" id="UP000622860"/>
    </source>
</evidence>
<dbReference type="HAMAP" id="MF_01488">
    <property type="entry name" value="RecD2"/>
    <property type="match status" value="1"/>
</dbReference>
<evidence type="ECO:0000256" key="3">
    <source>
        <dbReference type="HAMAP-Rule" id="MF_01488"/>
    </source>
</evidence>
<evidence type="ECO:0000259" key="5">
    <source>
        <dbReference type="Pfam" id="PF14490"/>
    </source>
</evidence>
<feature type="domain" description="UvrD-like helicase C-terminal" evidence="4">
    <location>
        <begin position="677"/>
        <end position="724"/>
    </location>
</feature>
<dbReference type="Pfam" id="PF13538">
    <property type="entry name" value="UvrD_C_2"/>
    <property type="match status" value="1"/>
</dbReference>
<dbReference type="CDD" id="cd18809">
    <property type="entry name" value="SF1_C_RecD"/>
    <property type="match status" value="1"/>
</dbReference>
<dbReference type="Pfam" id="PF14490">
    <property type="entry name" value="HHH_RecD2"/>
    <property type="match status" value="1"/>
</dbReference>
<protein>
    <recommendedName>
        <fullName evidence="3">ATP-dependent RecD2 DNA helicase</fullName>
        <ecNumber evidence="3">5.6.2.3</ecNumber>
    </recommendedName>
    <alternativeName>
        <fullName evidence="3">DNA 5'-3' helicase subunit RecD2</fullName>
    </alternativeName>
</protein>
<dbReference type="SUPFAM" id="SSF52540">
    <property type="entry name" value="P-loop containing nucleoside triphosphate hydrolases"/>
    <property type="match status" value="2"/>
</dbReference>
<dbReference type="CDD" id="cd17933">
    <property type="entry name" value="DEXSc_RecD-like"/>
    <property type="match status" value="1"/>
</dbReference>
<feature type="binding site" evidence="3">
    <location>
        <begin position="365"/>
        <end position="369"/>
    </location>
    <ligand>
        <name>ATP</name>
        <dbReference type="ChEBI" id="CHEBI:30616"/>
    </ligand>
</feature>